<dbReference type="AlphaFoldDB" id="A0A0H5RFU1"/>
<proteinExistence type="predicted"/>
<accession>A0A0H5RFU1</accession>
<sequence>ETISCPPFIVIPLSNLLGAIVNAPRTSSRAVQMKGKSLEQRRYLYRASERDRQFKLQRKSNSNQNFVSRQIEKMMELKYSQKLTRTNNRDIRIAQATANS</sequence>
<feature type="non-terminal residue" evidence="1">
    <location>
        <position position="1"/>
    </location>
</feature>
<evidence type="ECO:0000313" key="1">
    <source>
        <dbReference type="EMBL" id="CRZ12888.1"/>
    </source>
</evidence>
<name>A0A0H5RFU1_9EUKA</name>
<protein>
    <submittedName>
        <fullName evidence="1">Uncharacterized protein</fullName>
    </submittedName>
</protein>
<reference evidence="1" key="1">
    <citation type="submission" date="2015-04" db="EMBL/GenBank/DDBJ databases">
        <title>The genome sequence of the plant pathogenic Rhizarian Plasmodiophora brassicae reveals insights in its biotrophic life cycle and the origin of chitin synthesis.</title>
        <authorList>
            <person name="Schwelm A."/>
            <person name="Fogelqvist J."/>
            <person name="Knaust A."/>
            <person name="Julke S."/>
            <person name="Lilja T."/>
            <person name="Dhandapani V."/>
            <person name="Bonilla-Rosso G."/>
            <person name="Karlsson M."/>
            <person name="Shevchenko A."/>
            <person name="Choi S.R."/>
            <person name="Kim H.G."/>
            <person name="Park J.Y."/>
            <person name="Lim Y.P."/>
            <person name="Ludwig-Muller J."/>
            <person name="Dixelius C."/>
        </authorList>
    </citation>
    <scope>NUCLEOTIDE SEQUENCE</scope>
    <source>
        <tissue evidence="1">Potato root galls</tissue>
    </source>
</reference>
<organism evidence="1">
    <name type="scientific">Spongospora subterranea</name>
    <dbReference type="NCBI Taxonomy" id="70186"/>
    <lineage>
        <taxon>Eukaryota</taxon>
        <taxon>Sar</taxon>
        <taxon>Rhizaria</taxon>
        <taxon>Endomyxa</taxon>
        <taxon>Phytomyxea</taxon>
        <taxon>Plasmodiophorida</taxon>
        <taxon>Plasmodiophoridae</taxon>
        <taxon>Spongospora</taxon>
    </lineage>
</organism>
<dbReference type="EMBL" id="HACM01012446">
    <property type="protein sequence ID" value="CRZ12888.1"/>
    <property type="molecule type" value="Transcribed_RNA"/>
</dbReference>